<dbReference type="InterPro" id="IPR008490">
    <property type="entry name" value="Transposase_InsH_N"/>
</dbReference>
<feature type="domain" description="Transposase IS4-like" evidence="1">
    <location>
        <begin position="132"/>
        <end position="391"/>
    </location>
</feature>
<dbReference type="eggNOG" id="COG3039">
    <property type="taxonomic scope" value="Bacteria"/>
</dbReference>
<dbReference type="GO" id="GO:0003677">
    <property type="term" value="F:DNA binding"/>
    <property type="evidence" value="ECO:0007669"/>
    <property type="project" value="InterPro"/>
</dbReference>
<dbReference type="PANTHER" id="PTHR35604:SF2">
    <property type="entry name" value="TRANSPOSASE INSH FOR INSERTION SEQUENCE ELEMENT IS5A-RELATED"/>
    <property type="match status" value="1"/>
</dbReference>
<protein>
    <submittedName>
        <fullName evidence="3">Transposase, IS4 family protein</fullName>
    </submittedName>
</protein>
<dbReference type="GO" id="GO:0006313">
    <property type="term" value="P:DNA transposition"/>
    <property type="evidence" value="ECO:0007669"/>
    <property type="project" value="InterPro"/>
</dbReference>
<sequence length="425" mass="48939">MYQLQLLLNIPELFTSLSKIDFYSSMFKNLDLSSIPEFHSSSPGRKGYSHHAMFRAFIVMKAERFGTISDLLDYLRNNLIIAHLCGFNILKPLPSYWTFRRFINEFSHDYLTSIFQNQVNILKNMGIISGEFISMDSTPIKANTKLNNPKSFSKNKFSKDNQPKSDKDCKLGVYSASNDSSNKRYKFYWGYKNHIIVDAISGLPIAETTTPADVPDFEVALSLLEKTNKWFNLKYVNFIADKGYDVKRVYNFVRDTLHGHCFIPLNKRNSKNPPLTDDGYIVCEAGIKMLKDGKQYFDGFIKQKFVCKFCNSKDDSACPIKHPKYFNGKKHRGCTKYAIISSDYRSSINRDSLYFKAVYRLRVESERYNSRFKALDFEKAYVRNINSVSNLNTFGHITLLTVAIVAIKLGKFDEFKSLVALMQSA</sequence>
<keyword evidence="4" id="KW-1185">Reference proteome</keyword>
<dbReference type="GO" id="GO:0004803">
    <property type="term" value="F:transposase activity"/>
    <property type="evidence" value="ECO:0007669"/>
    <property type="project" value="InterPro"/>
</dbReference>
<organism evidence="3 4">
    <name type="scientific">Thermoanaerobacter pseudethanolicus (strain ATCC 33223 / 39E)</name>
    <name type="common">Clostridium thermohydrosulfuricum</name>
    <dbReference type="NCBI Taxonomy" id="340099"/>
    <lineage>
        <taxon>Bacteria</taxon>
        <taxon>Bacillati</taxon>
        <taxon>Bacillota</taxon>
        <taxon>Clostridia</taxon>
        <taxon>Thermoanaerobacterales</taxon>
        <taxon>Thermoanaerobacteraceae</taxon>
        <taxon>Thermoanaerobacter</taxon>
    </lineage>
</organism>
<dbReference type="PANTHER" id="PTHR35604">
    <property type="entry name" value="TRANSPOSASE INSH FOR INSERTION SEQUENCE ELEMENT IS5A-RELATED"/>
    <property type="match status" value="1"/>
</dbReference>
<dbReference type="EMBL" id="CP000924">
    <property type="protein sequence ID" value="ABY95475.1"/>
    <property type="molecule type" value="Genomic_DNA"/>
</dbReference>
<dbReference type="AlphaFoldDB" id="B0KCC1"/>
<dbReference type="Proteomes" id="UP000002156">
    <property type="component" value="Chromosome"/>
</dbReference>
<dbReference type="HOGENOM" id="CLU_064958_0_0_9"/>
<reference evidence="4" key="1">
    <citation type="submission" date="2008-01" db="EMBL/GenBank/DDBJ databases">
        <title>Complete sequence of Thermoanaerobacter pseudethanolicus 39E.</title>
        <authorList>
            <person name="Copeland A."/>
            <person name="Lucas S."/>
            <person name="Lapidus A."/>
            <person name="Barry K."/>
            <person name="Glavina del Rio T."/>
            <person name="Dalin E."/>
            <person name="Tice H."/>
            <person name="Pitluck S."/>
            <person name="Bruce D."/>
            <person name="Goodwin L."/>
            <person name="Saunders E."/>
            <person name="Brettin T."/>
            <person name="Detter J.C."/>
            <person name="Han C."/>
            <person name="Schmutz J."/>
            <person name="Larimer F."/>
            <person name="Land M."/>
            <person name="Hauser L."/>
            <person name="Kyrpides N."/>
            <person name="Lykidis A."/>
            <person name="Hemme C."/>
            <person name="Fields M.W."/>
            <person name="He Z."/>
            <person name="Zhou J."/>
            <person name="Richardson P."/>
        </authorList>
    </citation>
    <scope>NUCLEOTIDE SEQUENCE [LARGE SCALE GENOMIC DNA]</scope>
    <source>
        <strain evidence="4">ATCC 33223 / DSM 2355 / 39E</strain>
    </source>
</reference>
<proteinExistence type="predicted"/>
<evidence type="ECO:0000259" key="1">
    <source>
        <dbReference type="Pfam" id="PF01609"/>
    </source>
</evidence>
<dbReference type="RefSeq" id="WP_004395562.1">
    <property type="nucleotide sequence ID" value="NC_010321.1"/>
</dbReference>
<dbReference type="Pfam" id="PF05598">
    <property type="entry name" value="DUF772"/>
    <property type="match status" value="1"/>
</dbReference>
<gene>
    <name evidence="3" type="ordered locus">Teth39_1839</name>
</gene>
<dbReference type="Pfam" id="PF01609">
    <property type="entry name" value="DDE_Tnp_1"/>
    <property type="match status" value="1"/>
</dbReference>
<evidence type="ECO:0000313" key="3">
    <source>
        <dbReference type="EMBL" id="ABY95475.1"/>
    </source>
</evidence>
<feature type="domain" description="Transposase InsH N-terminal" evidence="2">
    <location>
        <begin position="20"/>
        <end position="104"/>
    </location>
</feature>
<accession>B0KCC1</accession>
<dbReference type="InterPro" id="IPR002559">
    <property type="entry name" value="Transposase_11"/>
</dbReference>
<evidence type="ECO:0000259" key="2">
    <source>
        <dbReference type="Pfam" id="PF05598"/>
    </source>
</evidence>
<dbReference type="KEGG" id="tpd:Teth39_1839"/>
<name>B0KCC1_THEP3</name>
<evidence type="ECO:0000313" key="4">
    <source>
        <dbReference type="Proteomes" id="UP000002156"/>
    </source>
</evidence>
<dbReference type="STRING" id="340099.Teth39_1839"/>